<sequence length="632" mass="69623">MWKRFQGHGREKERPTQIGHPVLLETTYDEEQLMRNPNVADLNYRLNAPSTQHHHSSSQDSRVSNIPTVSSVYSRPSNDLSYYYENSAATPPSAYEEISPPSSPEPEQQHNSSLPRRYRSMRDVSPMDENRGATRANSNIPVLRKASVAVQTGEVKSSSQKFWGGKVAPNSKVRWDEYSGEPTSSNAGRAGSVNPLVYAKENLRPMGYQVSVSGPESKKKNTSFTDRVGRFGTKPPPTEPTQAPEPWSRATGRAEIARPLKDETTNQSLQFSRNPSTRKVEGLGLDMSNVVATITNRVAMAADARPVADNPNISDAHNEFIKPIVPLKVDRKSPTYGLTSPTTPQSHGLGITNPYSYPSPVTPTNEEQSPSSFATADNQSEASDTESWERNLTPKQSTVWNKPVEQTPEKDKEASHSRFSWTTYNSTTTYQHSPPPSPPQPMPALNNVAKARVATEPASAASSVLNRRRPVPQADKIPDTPPARKPVPAARSPVGTKTRTAALAIPTSPRPDSTISTSTTGTQKALPQPPTTLSANDHVSFLESQVEDLRVRRSNVYRVLKDLNSAAPSNPMLTDFKTARLMEQKKKALEDELAEIKIEGHDIGLKLHRALRKREKDDPNSGSALWIRRVTG</sequence>
<evidence type="ECO:0000313" key="2">
    <source>
        <dbReference type="Proteomes" id="UP000799754"/>
    </source>
</evidence>
<name>A0ACB6SJI6_9PLEO</name>
<reference evidence="1" key="1">
    <citation type="journal article" date="2020" name="Stud. Mycol.">
        <title>101 Dothideomycetes genomes: a test case for predicting lifestyles and emergence of pathogens.</title>
        <authorList>
            <person name="Haridas S."/>
            <person name="Albert R."/>
            <person name="Binder M."/>
            <person name="Bloem J."/>
            <person name="Labutti K."/>
            <person name="Salamov A."/>
            <person name="Andreopoulos B."/>
            <person name="Baker S."/>
            <person name="Barry K."/>
            <person name="Bills G."/>
            <person name="Bluhm B."/>
            <person name="Cannon C."/>
            <person name="Castanera R."/>
            <person name="Culley D."/>
            <person name="Daum C."/>
            <person name="Ezra D."/>
            <person name="Gonzalez J."/>
            <person name="Henrissat B."/>
            <person name="Kuo A."/>
            <person name="Liang C."/>
            <person name="Lipzen A."/>
            <person name="Lutzoni F."/>
            <person name="Magnuson J."/>
            <person name="Mondo S."/>
            <person name="Nolan M."/>
            <person name="Ohm R."/>
            <person name="Pangilinan J."/>
            <person name="Park H.-J."/>
            <person name="Ramirez L."/>
            <person name="Alfaro M."/>
            <person name="Sun H."/>
            <person name="Tritt A."/>
            <person name="Yoshinaga Y."/>
            <person name="Zwiers L.-H."/>
            <person name="Turgeon B."/>
            <person name="Goodwin S."/>
            <person name="Spatafora J."/>
            <person name="Crous P."/>
            <person name="Grigoriev I."/>
        </authorList>
    </citation>
    <scope>NUCLEOTIDE SEQUENCE</scope>
    <source>
        <strain evidence="1">CBS 525.71</strain>
    </source>
</reference>
<proteinExistence type="predicted"/>
<organism evidence="1 2">
    <name type="scientific">Macroventuria anomochaeta</name>
    <dbReference type="NCBI Taxonomy" id="301207"/>
    <lineage>
        <taxon>Eukaryota</taxon>
        <taxon>Fungi</taxon>
        <taxon>Dikarya</taxon>
        <taxon>Ascomycota</taxon>
        <taxon>Pezizomycotina</taxon>
        <taxon>Dothideomycetes</taxon>
        <taxon>Pleosporomycetidae</taxon>
        <taxon>Pleosporales</taxon>
        <taxon>Pleosporineae</taxon>
        <taxon>Didymellaceae</taxon>
        <taxon>Macroventuria</taxon>
    </lineage>
</organism>
<evidence type="ECO:0000313" key="1">
    <source>
        <dbReference type="EMBL" id="KAF2633614.1"/>
    </source>
</evidence>
<dbReference type="EMBL" id="MU006701">
    <property type="protein sequence ID" value="KAF2633614.1"/>
    <property type="molecule type" value="Genomic_DNA"/>
</dbReference>
<accession>A0ACB6SJI6</accession>
<gene>
    <name evidence="1" type="ORF">BU25DRAFT_453357</name>
</gene>
<comment type="caution">
    <text evidence="1">The sequence shown here is derived from an EMBL/GenBank/DDBJ whole genome shotgun (WGS) entry which is preliminary data.</text>
</comment>
<keyword evidence="2" id="KW-1185">Reference proteome</keyword>
<dbReference type="Proteomes" id="UP000799754">
    <property type="component" value="Unassembled WGS sequence"/>
</dbReference>
<protein>
    <submittedName>
        <fullName evidence="1">Uncharacterized protein</fullName>
    </submittedName>
</protein>